<name>A0A2B9P689_BACCE</name>
<keyword evidence="1" id="KW-1133">Transmembrane helix</keyword>
<dbReference type="AlphaFoldDB" id="A0A2B9P689"/>
<evidence type="ECO:0000313" key="2">
    <source>
        <dbReference type="EMBL" id="PGO22400.1"/>
    </source>
</evidence>
<keyword evidence="1" id="KW-0472">Membrane</keyword>
<protein>
    <submittedName>
        <fullName evidence="2">Uncharacterized protein</fullName>
    </submittedName>
</protein>
<gene>
    <name evidence="2" type="ORF">CN984_27140</name>
</gene>
<evidence type="ECO:0000256" key="1">
    <source>
        <dbReference type="SAM" id="Phobius"/>
    </source>
</evidence>
<dbReference type="EMBL" id="NUIL01000056">
    <property type="protein sequence ID" value="PGO22400.1"/>
    <property type="molecule type" value="Genomic_DNA"/>
</dbReference>
<reference evidence="2 3" key="1">
    <citation type="submission" date="2017-09" db="EMBL/GenBank/DDBJ databases">
        <title>Large-scale bioinformatics analysis of Bacillus genomes uncovers conserved roles of natural products in bacterial physiology.</title>
        <authorList>
            <consortium name="Agbiome Team Llc"/>
            <person name="Bleich R.M."/>
            <person name="Grubbs K.J."/>
            <person name="Santa Maria K.C."/>
            <person name="Allen S.E."/>
            <person name="Farag S."/>
            <person name="Shank E.A."/>
            <person name="Bowers A."/>
        </authorList>
    </citation>
    <scope>NUCLEOTIDE SEQUENCE [LARGE SCALE GENOMIC DNA]</scope>
    <source>
        <strain evidence="2 3">AFS050027</strain>
    </source>
</reference>
<organism evidence="2 3">
    <name type="scientific">Bacillus cereus</name>
    <dbReference type="NCBI Taxonomy" id="1396"/>
    <lineage>
        <taxon>Bacteria</taxon>
        <taxon>Bacillati</taxon>
        <taxon>Bacillota</taxon>
        <taxon>Bacilli</taxon>
        <taxon>Bacillales</taxon>
        <taxon>Bacillaceae</taxon>
        <taxon>Bacillus</taxon>
        <taxon>Bacillus cereus group</taxon>
    </lineage>
</organism>
<sequence>MYHSFQNKSGYFYILTNYSENWYYYLIRRNGYLILNCTCIFWNMIIQYRYTMYRKSIYHKAMYRR</sequence>
<evidence type="ECO:0000313" key="3">
    <source>
        <dbReference type="Proteomes" id="UP000223777"/>
    </source>
</evidence>
<proteinExistence type="predicted"/>
<feature type="transmembrane region" description="Helical" evidence="1">
    <location>
        <begin position="31"/>
        <end position="50"/>
    </location>
</feature>
<accession>A0A2B9P689</accession>
<comment type="caution">
    <text evidence="2">The sequence shown here is derived from an EMBL/GenBank/DDBJ whole genome shotgun (WGS) entry which is preliminary data.</text>
</comment>
<dbReference type="Proteomes" id="UP000223777">
    <property type="component" value="Unassembled WGS sequence"/>
</dbReference>
<keyword evidence="1" id="KW-0812">Transmembrane</keyword>